<dbReference type="InterPro" id="IPR000998">
    <property type="entry name" value="MAM_dom"/>
</dbReference>
<accession>A0A8J1U095</accession>
<dbReference type="PANTHER" id="PTHR23282:SF101">
    <property type="entry name" value="MAM DOMAIN-CONTAINING PROTEIN"/>
    <property type="match status" value="1"/>
</dbReference>
<gene>
    <name evidence="1" type="ORF">OFUS_LOCUS12623</name>
</gene>
<dbReference type="CDD" id="cd06263">
    <property type="entry name" value="MAM"/>
    <property type="match status" value="2"/>
</dbReference>
<dbReference type="AlphaFoldDB" id="A0A8J1U095"/>
<dbReference type="PROSITE" id="PS50060">
    <property type="entry name" value="MAM_2"/>
    <property type="match status" value="2"/>
</dbReference>
<sequence>PSIDHTYGTAEGYFMVAESASKPNSRARLISPTFTTGNTDQCFEFWLHMYGSNSQMGRLNVYMGAYEKSKLSLRSRVWSAGGNNGNTWFRVQIPIPAATSSNMVFESVFGPGTRSQMAFDDVKVLKTSCPFTGDCDFENGICGWTHFQDGTQFDWTLGRGSTKSTGTGASVDHTFGNSSGTYLFIESSAPRKKGDVAKVISPMFQSTSIKGKCIRWWYHMYGRELG</sequence>
<dbReference type="EMBL" id="CAIIXF020000006">
    <property type="protein sequence ID" value="CAH1786798.1"/>
    <property type="molecule type" value="Genomic_DNA"/>
</dbReference>
<dbReference type="GO" id="GO:0016020">
    <property type="term" value="C:membrane"/>
    <property type="evidence" value="ECO:0007669"/>
    <property type="project" value="InterPro"/>
</dbReference>
<dbReference type="OrthoDB" id="6283527at2759"/>
<comment type="caution">
    <text evidence="1">The sequence shown here is derived from an EMBL/GenBank/DDBJ whole genome shotgun (WGS) entry which is preliminary data.</text>
</comment>
<organism evidence="1 2">
    <name type="scientific">Owenia fusiformis</name>
    <name type="common">Polychaete worm</name>
    <dbReference type="NCBI Taxonomy" id="6347"/>
    <lineage>
        <taxon>Eukaryota</taxon>
        <taxon>Metazoa</taxon>
        <taxon>Spiralia</taxon>
        <taxon>Lophotrochozoa</taxon>
        <taxon>Annelida</taxon>
        <taxon>Polychaeta</taxon>
        <taxon>Sedentaria</taxon>
        <taxon>Canalipalpata</taxon>
        <taxon>Sabellida</taxon>
        <taxon>Oweniida</taxon>
        <taxon>Oweniidae</taxon>
        <taxon>Owenia</taxon>
    </lineage>
</organism>
<dbReference type="Pfam" id="PF00629">
    <property type="entry name" value="MAM"/>
    <property type="match status" value="2"/>
</dbReference>
<keyword evidence="2" id="KW-1185">Reference proteome</keyword>
<evidence type="ECO:0000313" key="2">
    <source>
        <dbReference type="Proteomes" id="UP000749559"/>
    </source>
</evidence>
<name>A0A8J1U095_OWEFU</name>
<evidence type="ECO:0000313" key="1">
    <source>
        <dbReference type="EMBL" id="CAH1786798.1"/>
    </source>
</evidence>
<dbReference type="InterPro" id="IPR013320">
    <property type="entry name" value="ConA-like_dom_sf"/>
</dbReference>
<dbReference type="SMART" id="SM00137">
    <property type="entry name" value="MAM"/>
    <property type="match status" value="1"/>
</dbReference>
<reference evidence="1" key="1">
    <citation type="submission" date="2022-03" db="EMBL/GenBank/DDBJ databases">
        <authorList>
            <person name="Martin C."/>
        </authorList>
    </citation>
    <scope>NUCLEOTIDE SEQUENCE</scope>
</reference>
<dbReference type="PANTHER" id="PTHR23282">
    <property type="entry name" value="APICAL ENDOSOMAL GLYCOPROTEIN PRECURSOR"/>
    <property type="match status" value="1"/>
</dbReference>
<dbReference type="InterPro" id="IPR051560">
    <property type="entry name" value="MAM_domain-containing"/>
</dbReference>
<dbReference type="Proteomes" id="UP000749559">
    <property type="component" value="Unassembled WGS sequence"/>
</dbReference>
<proteinExistence type="predicted"/>
<feature type="non-terminal residue" evidence="1">
    <location>
        <position position="226"/>
    </location>
</feature>
<protein>
    <submittedName>
        <fullName evidence="1">Uncharacterized protein</fullName>
    </submittedName>
</protein>
<dbReference type="Gene3D" id="2.60.120.200">
    <property type="match status" value="2"/>
</dbReference>
<dbReference type="SUPFAM" id="SSF49899">
    <property type="entry name" value="Concanavalin A-like lectins/glucanases"/>
    <property type="match status" value="2"/>
</dbReference>
<feature type="non-terminal residue" evidence="1">
    <location>
        <position position="1"/>
    </location>
</feature>